<dbReference type="Pfam" id="PF02674">
    <property type="entry name" value="Colicin_V"/>
    <property type="match status" value="1"/>
</dbReference>
<keyword evidence="3 5" id="KW-1133">Transmembrane helix</keyword>
<feature type="transmembrane region" description="Helical" evidence="5">
    <location>
        <begin position="63"/>
        <end position="83"/>
    </location>
</feature>
<dbReference type="NCBIfam" id="NF033740">
    <property type="entry name" value="MarP_fam_protase"/>
    <property type="match status" value="1"/>
</dbReference>
<accession>A0A0U5B7V9</accession>
<reference evidence="7" key="1">
    <citation type="submission" date="2015-12" db="EMBL/GenBank/DDBJ databases">
        <authorList>
            <person name="Shamseldin A."/>
            <person name="Moawad H."/>
            <person name="Abd El-Rahim W.M."/>
            <person name="Sadowsky M.J."/>
        </authorList>
    </citation>
    <scope>NUCLEOTIDE SEQUENCE [LARGE SCALE GENOMIC DNA]</scope>
    <source>
        <strain evidence="7">JAM AC0309</strain>
    </source>
</reference>
<keyword evidence="4 5" id="KW-0472">Membrane</keyword>
<dbReference type="InterPro" id="IPR047680">
    <property type="entry name" value="MarP-like"/>
</dbReference>
<evidence type="ECO:0000256" key="1">
    <source>
        <dbReference type="ARBA" id="ARBA00004141"/>
    </source>
</evidence>
<protein>
    <submittedName>
        <fullName evidence="6">Colicin V production protein</fullName>
    </submittedName>
</protein>
<feature type="transmembrane region" description="Helical" evidence="5">
    <location>
        <begin position="104"/>
        <end position="127"/>
    </location>
</feature>
<keyword evidence="2 5" id="KW-0812">Transmembrane</keyword>
<dbReference type="Pfam" id="PF13365">
    <property type="entry name" value="Trypsin_2"/>
    <property type="match status" value="1"/>
</dbReference>
<gene>
    <name evidence="6" type="ORF">MalAC0309_1079</name>
</gene>
<dbReference type="SUPFAM" id="SSF50494">
    <property type="entry name" value="Trypsin-like serine proteases"/>
    <property type="match status" value="1"/>
</dbReference>
<dbReference type="InterPro" id="IPR003825">
    <property type="entry name" value="Colicin-V_CvpA"/>
</dbReference>
<feature type="transmembrane region" description="Helical" evidence="5">
    <location>
        <begin position="6"/>
        <end position="23"/>
    </location>
</feature>
<dbReference type="PRINTS" id="PR00834">
    <property type="entry name" value="PROTEASES2C"/>
</dbReference>
<dbReference type="KEGG" id="malk:MalAC0309_1079"/>
<dbReference type="PANTHER" id="PTHR43019">
    <property type="entry name" value="SERINE ENDOPROTEASE DEGS"/>
    <property type="match status" value="1"/>
</dbReference>
<dbReference type="InterPro" id="IPR043504">
    <property type="entry name" value="Peptidase_S1_PA_chymotrypsin"/>
</dbReference>
<dbReference type="GO" id="GO:0009403">
    <property type="term" value="P:toxin biosynthetic process"/>
    <property type="evidence" value="ECO:0007669"/>
    <property type="project" value="InterPro"/>
</dbReference>
<dbReference type="EMBL" id="AP017315">
    <property type="protein sequence ID" value="BAU31940.1"/>
    <property type="molecule type" value="Genomic_DNA"/>
</dbReference>
<feature type="transmembrane region" description="Helical" evidence="5">
    <location>
        <begin position="30"/>
        <end position="51"/>
    </location>
</feature>
<dbReference type="GO" id="GO:0006508">
    <property type="term" value="P:proteolysis"/>
    <property type="evidence" value="ECO:0007669"/>
    <property type="project" value="InterPro"/>
</dbReference>
<sequence>MPLVIVLDVLLVIAIIGGLIRGARAGFFYTLGAVIGAVAGAIAAVFLVPLVSGWIPDPTWRPLATLGALLLLITAGLSIGEVIGHALRRGVAKGLRPLDRLAGFAAGGVVAVLVISLAGSTVTALGIPVVSSTTANSTVLRTIDRFTPDPVARAIAVLRGAVVDEGIPRIAEALGGTVAGPAEPPVIDAGSPELTRAAQSVARVTGSAYACGQVQSGTAFVIADDRLLTNAHVVAGVDIPLVELPGIGTREGRIVYFDGQQDIAVIAVDGLPARALPVAPSLEQGDVGAVQGYPFGGRFRSDGAEVLAVGSIDAESIDGSSRAPRDTYTLAATVNPGNSGGPVLSLEGAVVGMVFAKAQLRDDIGYAHTMAELTPVIAQAPELSAPVDSGACQR</sequence>
<dbReference type="RefSeq" id="WP_096421094.1">
    <property type="nucleotide sequence ID" value="NZ_AP017315.1"/>
</dbReference>
<evidence type="ECO:0000256" key="4">
    <source>
        <dbReference type="ARBA" id="ARBA00023136"/>
    </source>
</evidence>
<evidence type="ECO:0000256" key="3">
    <source>
        <dbReference type="ARBA" id="ARBA00022989"/>
    </source>
</evidence>
<dbReference type="GO" id="GO:0004252">
    <property type="term" value="F:serine-type endopeptidase activity"/>
    <property type="evidence" value="ECO:0007669"/>
    <property type="project" value="InterPro"/>
</dbReference>
<dbReference type="Proteomes" id="UP000218965">
    <property type="component" value="Chromosome"/>
</dbReference>
<evidence type="ECO:0000313" key="7">
    <source>
        <dbReference type="Proteomes" id="UP000218965"/>
    </source>
</evidence>
<dbReference type="Gene3D" id="2.40.10.10">
    <property type="entry name" value="Trypsin-like serine proteases"/>
    <property type="match status" value="2"/>
</dbReference>
<dbReference type="GO" id="GO:0016020">
    <property type="term" value="C:membrane"/>
    <property type="evidence" value="ECO:0007669"/>
    <property type="project" value="UniProtKB-SubCell"/>
</dbReference>
<evidence type="ECO:0000313" key="6">
    <source>
        <dbReference type="EMBL" id="BAU31940.1"/>
    </source>
</evidence>
<dbReference type="AlphaFoldDB" id="A0A0U5B7V9"/>
<dbReference type="InterPro" id="IPR001940">
    <property type="entry name" value="Peptidase_S1C"/>
</dbReference>
<evidence type="ECO:0000256" key="2">
    <source>
        <dbReference type="ARBA" id="ARBA00022692"/>
    </source>
</evidence>
<dbReference type="InterPro" id="IPR009003">
    <property type="entry name" value="Peptidase_S1_PA"/>
</dbReference>
<comment type="subcellular location">
    <subcellularLocation>
        <location evidence="1">Membrane</location>
        <topology evidence="1">Multi-pass membrane protein</topology>
    </subcellularLocation>
</comment>
<evidence type="ECO:0000256" key="5">
    <source>
        <dbReference type="SAM" id="Phobius"/>
    </source>
</evidence>
<dbReference type="OrthoDB" id="9766361at2"/>
<dbReference type="PANTHER" id="PTHR43019:SF23">
    <property type="entry name" value="PROTEASE DO-LIKE 5, CHLOROPLASTIC"/>
    <property type="match status" value="1"/>
</dbReference>
<organism evidence="6 7">
    <name type="scientific">Microcella alkaliphila</name>
    <dbReference type="NCBI Taxonomy" id="279828"/>
    <lineage>
        <taxon>Bacteria</taxon>
        <taxon>Bacillati</taxon>
        <taxon>Actinomycetota</taxon>
        <taxon>Actinomycetes</taxon>
        <taxon>Micrococcales</taxon>
        <taxon>Microbacteriaceae</taxon>
        <taxon>Microcella</taxon>
    </lineage>
</organism>
<proteinExistence type="predicted"/>
<name>A0A0U5B7V9_9MICO</name>
<reference evidence="6 7" key="2">
    <citation type="submission" date="2016-01" db="EMBL/GenBank/DDBJ databases">
        <title>Microcella alkaliphila JAM AC0309 whole genome shotgun sequence.</title>
        <authorList>
            <person name="Kurata A."/>
            <person name="Hirose Y."/>
            <person name="Kishimoto N."/>
            <person name="Kobayashi T."/>
        </authorList>
    </citation>
    <scope>NUCLEOTIDE SEQUENCE [LARGE SCALE GENOMIC DNA]</scope>
    <source>
        <strain evidence="6 7">JAM AC0309</strain>
    </source>
</reference>